<evidence type="ECO:0000313" key="3">
    <source>
        <dbReference type="Proteomes" id="UP001289066"/>
    </source>
</evidence>
<dbReference type="PANTHER" id="PTHR40032">
    <property type="entry name" value="EXPORTED PROTEIN-RELATED"/>
    <property type="match status" value="1"/>
</dbReference>
<comment type="caution">
    <text evidence="2">The sequence shown here is derived from an EMBL/GenBank/DDBJ whole genome shotgun (WGS) entry which is preliminary data.</text>
</comment>
<accession>A0AAW9JB40</accession>
<dbReference type="Pfam" id="PF12671">
    <property type="entry name" value="Amidase_6"/>
    <property type="match status" value="1"/>
</dbReference>
<evidence type="ECO:0000259" key="1">
    <source>
        <dbReference type="Pfam" id="PF12671"/>
    </source>
</evidence>
<reference evidence="2" key="1">
    <citation type="submission" date="2019-11" db="EMBL/GenBank/DDBJ databases">
        <title>Characterization of Clostridium perfringens isolates from swine manure treated agricultural soils.</title>
        <authorList>
            <person name="Wushke S.T."/>
        </authorList>
    </citation>
    <scope>NUCLEOTIDE SEQUENCE</scope>
    <source>
        <strain evidence="2">X15</strain>
    </source>
</reference>
<dbReference type="InterPro" id="IPR024301">
    <property type="entry name" value="Amidase_6"/>
</dbReference>
<dbReference type="AlphaFoldDB" id="A0AAW9JB40"/>
<sequence>MIPLTKFKSYNLNFNIDNSPKGSELYNREAAVNYANKYSGISFSTNLNNKYNSNYYTYEAGCGNCTNFVSQCLGDYDEGGKMPQDKDWSYKYNNSKGVLASQSWVNAEKLLNHLLSTNKAFVSFSGSFENVLNTMDKSNNR</sequence>
<feature type="domain" description="Putative amidase" evidence="1">
    <location>
        <begin position="26"/>
        <end position="136"/>
    </location>
</feature>
<feature type="non-terminal residue" evidence="2">
    <location>
        <position position="141"/>
    </location>
</feature>
<protein>
    <recommendedName>
        <fullName evidence="1">Putative amidase domain-containing protein</fullName>
    </recommendedName>
</protein>
<evidence type="ECO:0000313" key="2">
    <source>
        <dbReference type="EMBL" id="MDZ5035104.1"/>
    </source>
</evidence>
<proteinExistence type="predicted"/>
<dbReference type="EMBL" id="WNVG01001264">
    <property type="protein sequence ID" value="MDZ5035104.1"/>
    <property type="molecule type" value="Genomic_DNA"/>
</dbReference>
<dbReference type="Proteomes" id="UP001289066">
    <property type="component" value="Unassembled WGS sequence"/>
</dbReference>
<gene>
    <name evidence="2" type="ORF">GNF81_20675</name>
</gene>
<dbReference type="PANTHER" id="PTHR40032:SF1">
    <property type="entry name" value="EXPORTED PROTEIN"/>
    <property type="match status" value="1"/>
</dbReference>
<name>A0AAW9JB40_CLOPF</name>
<organism evidence="2 3">
    <name type="scientific">Clostridium perfringens</name>
    <dbReference type="NCBI Taxonomy" id="1502"/>
    <lineage>
        <taxon>Bacteria</taxon>
        <taxon>Bacillati</taxon>
        <taxon>Bacillota</taxon>
        <taxon>Clostridia</taxon>
        <taxon>Eubacteriales</taxon>
        <taxon>Clostridiaceae</taxon>
        <taxon>Clostridium</taxon>
    </lineage>
</organism>